<dbReference type="Pfam" id="PF01364">
    <property type="entry name" value="Peptidase_C25"/>
    <property type="match status" value="1"/>
</dbReference>
<evidence type="ECO:0000313" key="2">
    <source>
        <dbReference type="EMBL" id="MDF0592951.1"/>
    </source>
</evidence>
<proteinExistence type="predicted"/>
<organism evidence="2 3">
    <name type="scientific">Candidatus Methanocrinis alkalitolerans</name>
    <dbReference type="NCBI Taxonomy" id="3033395"/>
    <lineage>
        <taxon>Archaea</taxon>
        <taxon>Methanobacteriati</taxon>
        <taxon>Methanobacteriota</taxon>
        <taxon>Stenosarchaea group</taxon>
        <taxon>Methanomicrobia</taxon>
        <taxon>Methanotrichales</taxon>
        <taxon>Methanotrichaceae</taxon>
        <taxon>Methanocrinis</taxon>
    </lineage>
</organism>
<comment type="caution">
    <text evidence="2">The sequence shown here is derived from an EMBL/GenBank/DDBJ whole genome shotgun (WGS) entry which is preliminary data.</text>
</comment>
<dbReference type="RefSeq" id="WP_316968658.1">
    <property type="nucleotide sequence ID" value="NZ_JARFPL010000012.1"/>
</dbReference>
<dbReference type="Proteomes" id="UP001215956">
    <property type="component" value="Unassembled WGS sequence"/>
</dbReference>
<feature type="domain" description="Gingipain" evidence="1">
    <location>
        <begin position="376"/>
        <end position="512"/>
    </location>
</feature>
<gene>
    <name evidence="2" type="ORF">P0O24_05075</name>
</gene>
<accession>A0ABT5XE12</accession>
<protein>
    <submittedName>
        <fullName evidence="2">C25 family cysteine peptidase</fullName>
    </submittedName>
</protein>
<evidence type="ECO:0000259" key="1">
    <source>
        <dbReference type="Pfam" id="PF01364"/>
    </source>
</evidence>
<dbReference type="InterPro" id="IPR001769">
    <property type="entry name" value="Gingipain"/>
</dbReference>
<name>A0ABT5XE12_9EURY</name>
<dbReference type="InterPro" id="IPR008969">
    <property type="entry name" value="CarboxyPept-like_regulatory"/>
</dbReference>
<reference evidence="2 3" key="1">
    <citation type="submission" date="2023-03" db="EMBL/GenBank/DDBJ databases">
        <title>Whole genome sequencing of Methanotrichaceae archaeon M04Ac.</title>
        <authorList>
            <person name="Khomyakova M.A."/>
            <person name="Merkel A.Y."/>
            <person name="Slobodkin A.I."/>
        </authorList>
    </citation>
    <scope>NUCLEOTIDE SEQUENCE [LARGE SCALE GENOMIC DNA]</scope>
    <source>
        <strain evidence="2 3">M04Ac</strain>
    </source>
</reference>
<dbReference type="EMBL" id="JARFPL010000012">
    <property type="protein sequence ID" value="MDF0592951.1"/>
    <property type="molecule type" value="Genomic_DNA"/>
</dbReference>
<dbReference type="Pfam" id="PF13620">
    <property type="entry name" value="CarboxypepD_reg"/>
    <property type="match status" value="1"/>
</dbReference>
<dbReference type="Gene3D" id="2.60.40.1120">
    <property type="entry name" value="Carboxypeptidase-like, regulatory domain"/>
    <property type="match status" value="1"/>
</dbReference>
<dbReference type="Gene3D" id="3.40.50.1460">
    <property type="match status" value="1"/>
</dbReference>
<keyword evidence="3" id="KW-1185">Reference proteome</keyword>
<evidence type="ECO:0000313" key="3">
    <source>
        <dbReference type="Proteomes" id="UP001215956"/>
    </source>
</evidence>
<dbReference type="SUPFAM" id="SSF49464">
    <property type="entry name" value="Carboxypeptidase regulatory domain-like"/>
    <property type="match status" value="1"/>
</dbReference>
<sequence>MKRILAHSIVLVIFLLSLTTTAAGAPAPAKIDKTASELAVAAPSMTADARAVIYPCAFEGRVTDEVTGDPIRGVAVTFVSGDDRRSWTATTGGTGSFRVAVPEGSYSYMATHRDYIMESSSPELISVRAPYSRRVRGAGGIVREITVTSDSMRVIDVDMKPRPREVLLVTTSLLRETAALEDAVERYVETVGRTDGLDARYIVLDSMECLRDYGVRASDPADWHEIRDALEGICEETGPAYIILLGGEAVVPRPLTVTIDGRLSYLPTDAWYVDFDDDGIVDEGFVASRLPDLSTDSGGIVSALETSIDLHESGGYGLSPEVWFSTRCWLSPPIGLGDACDPDDASCGPCRATPPYGVCDACSMRDETFELISESDYIVFMGHGSPTSFSTNDRVPIFRVENVEEVDLATNHPVITGYVSCNTGLLYRDRPSYATEFLRAGAAAFVARNTEQGTPSHFAARFPDYISGTGSQGTYRIGDALFELMRESVLMAGDSEKPAASQLSIYGDPTLKRDPREMLVVSREMLVVSRPAMKAIR</sequence>